<dbReference type="GeneID" id="20210141"/>
<dbReference type="OMA" id="YAVCENG"/>
<name>T1FMU2_HELRO</name>
<evidence type="ECO:0008006" key="8">
    <source>
        <dbReference type="Google" id="ProtNLM"/>
    </source>
</evidence>
<sequence length="347" mass="37557">MGRGGVINAISFNQDSSCFVTAASTGVRIFNTDPLVSNLTLPNDVVGGVVVAELLNKTNILAVVGGGANAKFPENSVVLLDCSIPLKNKKTVDIRFSQPVLAVKIKETKLIVVLRNEIHIFSFPHRIERSCVFTTRDNPRGICEVCSTPNFNLLAFPGPKCGSVQLVDLNQREKTQSTSPNLFSAHDSELAAIAIDNSATFIATASRTGTLIRIFSAISKDKVAEFRRGLDGAMIYCLSFSSNSDFLCCSSDKCTVHIFAVRCTMLNRQSMFKSMGSLLGSYVESQWGFTGFSVPVDYASVCAFTSASSVVALSANGSYSKYDFTVDGACNREVYDVFTDLDDENEL</sequence>
<evidence type="ECO:0000313" key="5">
    <source>
        <dbReference type="EMBL" id="ESO07695.1"/>
    </source>
</evidence>
<dbReference type="Pfam" id="PF21032">
    <property type="entry name" value="PROPPIN"/>
    <property type="match status" value="1"/>
</dbReference>
<dbReference type="GO" id="GO:0061723">
    <property type="term" value="P:glycophagy"/>
    <property type="evidence" value="ECO:0000318"/>
    <property type="project" value="GO_Central"/>
</dbReference>
<dbReference type="PANTHER" id="PTHR11227">
    <property type="entry name" value="WD-REPEAT PROTEIN INTERACTING WITH PHOSPHOINOSIDES WIPI -RELATED"/>
    <property type="match status" value="1"/>
</dbReference>
<dbReference type="InterPro" id="IPR048720">
    <property type="entry name" value="PROPPIN"/>
</dbReference>
<dbReference type="GO" id="GO:0030674">
    <property type="term" value="F:protein-macromolecule adaptor activity"/>
    <property type="evidence" value="ECO:0000318"/>
    <property type="project" value="GO_Central"/>
</dbReference>
<dbReference type="InterPro" id="IPR036322">
    <property type="entry name" value="WD40_repeat_dom_sf"/>
</dbReference>
<dbReference type="GO" id="GO:0034045">
    <property type="term" value="C:phagophore assembly site membrane"/>
    <property type="evidence" value="ECO:0000318"/>
    <property type="project" value="GO_Central"/>
</dbReference>
<dbReference type="STRING" id="6412.T1FMU2"/>
<dbReference type="GO" id="GO:0005829">
    <property type="term" value="C:cytosol"/>
    <property type="evidence" value="ECO:0000318"/>
    <property type="project" value="GO_Central"/>
</dbReference>
<reference evidence="5 7" key="2">
    <citation type="journal article" date="2013" name="Nature">
        <title>Insights into bilaterian evolution from three spiralian genomes.</title>
        <authorList>
            <person name="Simakov O."/>
            <person name="Marletaz F."/>
            <person name="Cho S.J."/>
            <person name="Edsinger-Gonzales E."/>
            <person name="Havlak P."/>
            <person name="Hellsten U."/>
            <person name="Kuo D.H."/>
            <person name="Larsson T."/>
            <person name="Lv J."/>
            <person name="Arendt D."/>
            <person name="Savage R."/>
            <person name="Osoegawa K."/>
            <person name="de Jong P."/>
            <person name="Grimwood J."/>
            <person name="Chapman J.A."/>
            <person name="Shapiro H."/>
            <person name="Aerts A."/>
            <person name="Otillar R.P."/>
            <person name="Terry A.Y."/>
            <person name="Boore J.L."/>
            <person name="Grigoriev I.V."/>
            <person name="Lindberg D.R."/>
            <person name="Seaver E.C."/>
            <person name="Weisblat D.A."/>
            <person name="Putnam N.H."/>
            <person name="Rokhsar D.S."/>
        </authorList>
    </citation>
    <scope>NUCLEOTIDE SEQUENCE</scope>
</reference>
<evidence type="ECO:0000256" key="3">
    <source>
        <dbReference type="ARBA" id="ARBA00023006"/>
    </source>
</evidence>
<evidence type="ECO:0000256" key="2">
    <source>
        <dbReference type="ARBA" id="ARBA00022737"/>
    </source>
</evidence>
<dbReference type="InterPro" id="IPR001680">
    <property type="entry name" value="WD40_rpt"/>
</dbReference>
<dbReference type="GO" id="GO:0000425">
    <property type="term" value="P:pexophagy"/>
    <property type="evidence" value="ECO:0000318"/>
    <property type="project" value="GO_Central"/>
</dbReference>
<dbReference type="Gene3D" id="2.130.10.10">
    <property type="entry name" value="YVTN repeat-like/Quinoprotein amine dehydrogenase"/>
    <property type="match status" value="1"/>
</dbReference>
<dbReference type="HOGENOM" id="CLU_025895_2_2_1"/>
<organism evidence="6 7">
    <name type="scientific">Helobdella robusta</name>
    <name type="common">Californian leech</name>
    <dbReference type="NCBI Taxonomy" id="6412"/>
    <lineage>
        <taxon>Eukaryota</taxon>
        <taxon>Metazoa</taxon>
        <taxon>Spiralia</taxon>
        <taxon>Lophotrochozoa</taxon>
        <taxon>Annelida</taxon>
        <taxon>Clitellata</taxon>
        <taxon>Hirudinea</taxon>
        <taxon>Rhynchobdellida</taxon>
        <taxon>Glossiphoniidae</taxon>
        <taxon>Helobdella</taxon>
    </lineage>
</organism>
<dbReference type="GO" id="GO:0032266">
    <property type="term" value="F:phosphatidylinositol-3-phosphate binding"/>
    <property type="evidence" value="ECO:0000318"/>
    <property type="project" value="GO_Central"/>
</dbReference>
<dbReference type="GO" id="GO:0034497">
    <property type="term" value="P:protein localization to phagophore assembly site"/>
    <property type="evidence" value="ECO:0000318"/>
    <property type="project" value="GO_Central"/>
</dbReference>
<dbReference type="CTD" id="20210141"/>
<evidence type="ECO:0000256" key="1">
    <source>
        <dbReference type="ARBA" id="ARBA00022574"/>
    </source>
</evidence>
<evidence type="ECO:0000256" key="4">
    <source>
        <dbReference type="ARBA" id="ARBA00025740"/>
    </source>
</evidence>
<reference evidence="6" key="3">
    <citation type="submission" date="2015-06" db="UniProtKB">
        <authorList>
            <consortium name="EnsemblMetazoa"/>
        </authorList>
    </citation>
    <scope>IDENTIFICATION</scope>
</reference>
<evidence type="ECO:0000313" key="6">
    <source>
        <dbReference type="EnsemblMetazoa" id="HelroP185445"/>
    </source>
</evidence>
<dbReference type="EMBL" id="AMQM01003493">
    <property type="status" value="NOT_ANNOTATED_CDS"/>
    <property type="molecule type" value="Genomic_DNA"/>
</dbReference>
<protein>
    <recommendedName>
        <fullName evidence="8">WD repeat domain phosphoinositide-interacting protein 4</fullName>
    </recommendedName>
</protein>
<dbReference type="InParanoid" id="T1FMU2"/>
<dbReference type="SMART" id="SM00320">
    <property type="entry name" value="WD40"/>
    <property type="match status" value="2"/>
</dbReference>
<keyword evidence="3" id="KW-0072">Autophagy</keyword>
<reference evidence="7" key="1">
    <citation type="submission" date="2012-12" db="EMBL/GenBank/DDBJ databases">
        <authorList>
            <person name="Hellsten U."/>
            <person name="Grimwood J."/>
            <person name="Chapman J.A."/>
            <person name="Shapiro H."/>
            <person name="Aerts A."/>
            <person name="Otillar R.P."/>
            <person name="Terry A.Y."/>
            <person name="Boore J.L."/>
            <person name="Simakov O."/>
            <person name="Marletaz F."/>
            <person name="Cho S.-J."/>
            <person name="Edsinger-Gonzales E."/>
            <person name="Havlak P."/>
            <person name="Kuo D.-H."/>
            <person name="Larsson T."/>
            <person name="Lv J."/>
            <person name="Arendt D."/>
            <person name="Savage R."/>
            <person name="Osoegawa K."/>
            <person name="de Jong P."/>
            <person name="Lindberg D.R."/>
            <person name="Seaver E.C."/>
            <person name="Weisblat D.A."/>
            <person name="Putnam N.H."/>
            <person name="Grigoriev I.V."/>
            <person name="Rokhsar D.S."/>
        </authorList>
    </citation>
    <scope>NUCLEOTIDE SEQUENCE</scope>
</reference>
<dbReference type="OrthoDB" id="1667587at2759"/>
<proteinExistence type="inferred from homology"/>
<keyword evidence="2" id="KW-0677">Repeat</keyword>
<dbReference type="SUPFAM" id="SSF50978">
    <property type="entry name" value="WD40 repeat-like"/>
    <property type="match status" value="1"/>
</dbReference>
<accession>T1FMU2</accession>
<dbReference type="InterPro" id="IPR015943">
    <property type="entry name" value="WD40/YVTN_repeat-like_dom_sf"/>
</dbReference>
<dbReference type="eggNOG" id="KOG2111">
    <property type="taxonomic scope" value="Eukaryota"/>
</dbReference>
<comment type="similarity">
    <text evidence="4">Belongs to the WD repeat PROPPIN family.</text>
</comment>
<dbReference type="RefSeq" id="XP_009014306.1">
    <property type="nucleotide sequence ID" value="XM_009016058.1"/>
</dbReference>
<dbReference type="Proteomes" id="UP000015101">
    <property type="component" value="Unassembled WGS sequence"/>
</dbReference>
<dbReference type="GO" id="GO:0000422">
    <property type="term" value="P:autophagy of mitochondrion"/>
    <property type="evidence" value="ECO:0000318"/>
    <property type="project" value="GO_Central"/>
</dbReference>
<keyword evidence="1" id="KW-0853">WD repeat</keyword>
<dbReference type="GO" id="GO:0080025">
    <property type="term" value="F:phosphatidylinositol-3,5-bisphosphate binding"/>
    <property type="evidence" value="ECO:0000318"/>
    <property type="project" value="GO_Central"/>
</dbReference>
<dbReference type="KEGG" id="hro:HELRODRAFT_185445"/>
<evidence type="ECO:0000313" key="7">
    <source>
        <dbReference type="Proteomes" id="UP000015101"/>
    </source>
</evidence>
<dbReference type="GO" id="GO:0044804">
    <property type="term" value="P:nucleophagy"/>
    <property type="evidence" value="ECO:0000318"/>
    <property type="project" value="GO_Central"/>
</dbReference>
<dbReference type="EnsemblMetazoa" id="HelroT185445">
    <property type="protein sequence ID" value="HelroP185445"/>
    <property type="gene ID" value="HelroG185445"/>
</dbReference>
<keyword evidence="7" id="KW-1185">Reference proteome</keyword>
<dbReference type="AlphaFoldDB" id="T1FMU2"/>
<gene>
    <name evidence="6" type="primary">20210141</name>
    <name evidence="5" type="ORF">HELRODRAFT_185445</name>
</gene>
<dbReference type="EMBL" id="KB096183">
    <property type="protein sequence ID" value="ESO07695.1"/>
    <property type="molecule type" value="Genomic_DNA"/>
</dbReference>